<keyword evidence="1" id="KW-0732">Signal</keyword>
<dbReference type="RefSeq" id="WP_237344164.1">
    <property type="nucleotide sequence ID" value="NZ_JABWGX010000003.1"/>
</dbReference>
<comment type="caution">
    <text evidence="2">The sequence shown here is derived from an EMBL/GenBank/DDBJ whole genome shotgun (WGS) entry which is preliminary data.</text>
</comment>
<accession>A0ABU0L8Q2</accession>
<gene>
    <name evidence="2" type="ORF">QOZ94_000297</name>
</gene>
<reference evidence="2 3" key="1">
    <citation type="submission" date="2023-07" db="EMBL/GenBank/DDBJ databases">
        <title>Genomic Encyclopedia of Type Strains, Phase IV (KMG-IV): sequencing the most valuable type-strain genomes for metagenomic binning, comparative biology and taxonomic classification.</title>
        <authorList>
            <person name="Goeker M."/>
        </authorList>
    </citation>
    <scope>NUCLEOTIDE SEQUENCE [LARGE SCALE GENOMIC DNA]</scope>
    <source>
        <strain evidence="2 3">DSM 3770</strain>
    </source>
</reference>
<keyword evidence="3" id="KW-1185">Reference proteome</keyword>
<feature type="signal peptide" evidence="1">
    <location>
        <begin position="1"/>
        <end position="20"/>
    </location>
</feature>
<name>A0ABU0L8Q2_XANAG</name>
<evidence type="ECO:0000313" key="2">
    <source>
        <dbReference type="EMBL" id="MDQ0503527.1"/>
    </source>
</evidence>
<feature type="chain" id="PRO_5046195194" evidence="1">
    <location>
        <begin position="21"/>
        <end position="90"/>
    </location>
</feature>
<evidence type="ECO:0000313" key="3">
    <source>
        <dbReference type="Proteomes" id="UP001241747"/>
    </source>
</evidence>
<dbReference type="Proteomes" id="UP001241747">
    <property type="component" value="Unassembled WGS sequence"/>
</dbReference>
<dbReference type="EMBL" id="JAUSVY010000001">
    <property type="protein sequence ID" value="MDQ0503527.1"/>
    <property type="molecule type" value="Genomic_DNA"/>
</dbReference>
<evidence type="ECO:0000256" key="1">
    <source>
        <dbReference type="SAM" id="SignalP"/>
    </source>
</evidence>
<protein>
    <submittedName>
        <fullName evidence="2">Uncharacterized protein</fullName>
    </submittedName>
</protein>
<proteinExistence type="predicted"/>
<organism evidence="2 3">
    <name type="scientific">Xanthobacter agilis</name>
    <dbReference type="NCBI Taxonomy" id="47492"/>
    <lineage>
        <taxon>Bacteria</taxon>
        <taxon>Pseudomonadati</taxon>
        <taxon>Pseudomonadota</taxon>
        <taxon>Alphaproteobacteria</taxon>
        <taxon>Hyphomicrobiales</taxon>
        <taxon>Xanthobacteraceae</taxon>
        <taxon>Xanthobacter</taxon>
    </lineage>
</organism>
<sequence>MKKLLLACAAFGVMTVPALADQASADKCAAGLDANGQAIYAAAAPQAAAASDLRGLVTSVTKSLVSNGTVSMGDARGAAEAAGSCLMKLR</sequence>